<evidence type="ECO:0008006" key="3">
    <source>
        <dbReference type="Google" id="ProtNLM"/>
    </source>
</evidence>
<reference evidence="1 2" key="1">
    <citation type="submission" date="2022-06" db="EMBL/GenBank/DDBJ databases">
        <title>New Species of the Genus Actinoplanes, ActinopZanes ferrugineus.</title>
        <authorList>
            <person name="Ding P."/>
        </authorList>
    </citation>
    <scope>NUCLEOTIDE SEQUENCE [LARGE SCALE GENOMIC DNA]</scope>
    <source>
        <strain evidence="1 2">TRM88003</strain>
    </source>
</reference>
<gene>
    <name evidence="1" type="ORF">M1L60_33765</name>
</gene>
<sequence length="166" mass="18178">MTDNLETRPWKAADLTALRAAEPLFPPDTYPRRFVAGSRQLRPLHRKVQHQLAEPEHRWTGQVALTGDRLVALAECSWDPADPGTGTLAVNVAEAWRNGTLGYRVLHELVGRCVRLGITTFDLDYAASNVALQSAVDAIATETGVRYTLSGVTRAGIGHLTVRAEH</sequence>
<dbReference type="Gene3D" id="3.40.630.30">
    <property type="match status" value="1"/>
</dbReference>
<name>A0ABT1DXH7_9ACTN</name>
<dbReference type="RefSeq" id="WP_253241626.1">
    <property type="nucleotide sequence ID" value="NZ_JAMYJR010000038.1"/>
</dbReference>
<dbReference type="SUPFAM" id="SSF55729">
    <property type="entry name" value="Acyl-CoA N-acyltransferases (Nat)"/>
    <property type="match status" value="1"/>
</dbReference>
<comment type="caution">
    <text evidence="1">The sequence shown here is derived from an EMBL/GenBank/DDBJ whole genome shotgun (WGS) entry which is preliminary data.</text>
</comment>
<protein>
    <recommendedName>
        <fullName evidence="3">N-acetyltransferase domain-containing protein</fullName>
    </recommendedName>
</protein>
<proteinExistence type="predicted"/>
<dbReference type="InterPro" id="IPR016181">
    <property type="entry name" value="Acyl_CoA_acyltransferase"/>
</dbReference>
<organism evidence="1 2">
    <name type="scientific">Paractinoplanes aksuensis</name>
    <dbReference type="NCBI Taxonomy" id="2939490"/>
    <lineage>
        <taxon>Bacteria</taxon>
        <taxon>Bacillati</taxon>
        <taxon>Actinomycetota</taxon>
        <taxon>Actinomycetes</taxon>
        <taxon>Micromonosporales</taxon>
        <taxon>Micromonosporaceae</taxon>
        <taxon>Paractinoplanes</taxon>
    </lineage>
</organism>
<keyword evidence="2" id="KW-1185">Reference proteome</keyword>
<accession>A0ABT1DXH7</accession>
<dbReference type="EMBL" id="JAMYJR010000038">
    <property type="protein sequence ID" value="MCO8275564.1"/>
    <property type="molecule type" value="Genomic_DNA"/>
</dbReference>
<evidence type="ECO:0000313" key="2">
    <source>
        <dbReference type="Proteomes" id="UP001523369"/>
    </source>
</evidence>
<dbReference type="Proteomes" id="UP001523369">
    <property type="component" value="Unassembled WGS sequence"/>
</dbReference>
<evidence type="ECO:0000313" key="1">
    <source>
        <dbReference type="EMBL" id="MCO8275564.1"/>
    </source>
</evidence>